<organism evidence="1">
    <name type="scientific">Treponema denticola H1-T</name>
    <dbReference type="NCBI Taxonomy" id="999431"/>
    <lineage>
        <taxon>Bacteria</taxon>
        <taxon>Pseudomonadati</taxon>
        <taxon>Spirochaetota</taxon>
        <taxon>Spirochaetia</taxon>
        <taxon>Spirochaetales</taxon>
        <taxon>Treponemataceae</taxon>
        <taxon>Treponema</taxon>
    </lineage>
</organism>
<comment type="caution">
    <text evidence="1">The sequence shown here is derived from an EMBL/GenBank/DDBJ whole genome shotgun (WGS) entry which is preliminary data.</text>
</comment>
<dbReference type="Pfam" id="PF10053">
    <property type="entry name" value="DUF2290"/>
    <property type="match status" value="1"/>
</dbReference>
<gene>
    <name evidence="1" type="ORF">HMPREF9725_01847</name>
</gene>
<name>M2C4Z2_TREDN</name>
<dbReference type="EMBL" id="AGDW01000021">
    <property type="protein sequence ID" value="EMB29449.1"/>
    <property type="molecule type" value="Genomic_DNA"/>
</dbReference>
<evidence type="ECO:0008006" key="2">
    <source>
        <dbReference type="Google" id="ProtNLM"/>
    </source>
</evidence>
<dbReference type="HOGENOM" id="CLU_1214340_0_0_12"/>
<dbReference type="InterPro" id="IPR018742">
    <property type="entry name" value="DUF2290"/>
</dbReference>
<sequence>MLRPNNIVTEINACIGFLMQKGLSHDQEYAYIKTHDKIHIIKTTKDSIPTLKFTNIDEYNDVFDLIHKNRQFTVLMFDNTIINIEYVFNGNELYKSRCLILPDLRLYAGGDYYEDYTDNRANIDLEFLQKYQLRFPFRIDYDKQAFKAGIHPSSHVHLGFSEGCRIPISCALSPRIIFQFIIENFYNPSYMENKKIFDNFFKPAKKYSFDKDIHKLDAQKLFFDINLT</sequence>
<reference evidence="1" key="1">
    <citation type="submission" date="2012-01" db="EMBL/GenBank/DDBJ databases">
        <title>The Genome Sequence of Treponema denticola H1-T.</title>
        <authorList>
            <consortium name="The Broad Institute Genome Sequencing Platform"/>
            <person name="Earl A."/>
            <person name="Ward D."/>
            <person name="Feldgarden M."/>
            <person name="Gevers D."/>
            <person name="Blanton J.M."/>
            <person name="Fenno C.J."/>
            <person name="Baranova O.V."/>
            <person name="Mathney J."/>
            <person name="Dewhirst F.E."/>
            <person name="Izard J."/>
            <person name="Young S.K."/>
            <person name="Zeng Q."/>
            <person name="Gargeya S."/>
            <person name="Fitzgerald M."/>
            <person name="Haas B."/>
            <person name="Abouelleil A."/>
            <person name="Alvarado L."/>
            <person name="Arachchi H.M."/>
            <person name="Berlin A."/>
            <person name="Chapman S.B."/>
            <person name="Gearin G."/>
            <person name="Goldberg J."/>
            <person name="Griggs A."/>
            <person name="Gujja S."/>
            <person name="Hansen M."/>
            <person name="Heiman D."/>
            <person name="Howarth C."/>
            <person name="Larimer J."/>
            <person name="Lui A."/>
            <person name="MacDonald P.J.P."/>
            <person name="McCowen C."/>
            <person name="Montmayeur A."/>
            <person name="Murphy C."/>
            <person name="Neiman D."/>
            <person name="Pearson M."/>
            <person name="Priest M."/>
            <person name="Roberts A."/>
            <person name="Saif S."/>
            <person name="Shea T."/>
            <person name="Sisk P."/>
            <person name="Stolte C."/>
            <person name="Sykes S."/>
            <person name="Wortman J."/>
            <person name="Nusbaum C."/>
            <person name="Birren B."/>
        </authorList>
    </citation>
    <scope>NUCLEOTIDE SEQUENCE [LARGE SCALE GENOMIC DNA]</scope>
    <source>
        <strain evidence="1">H1-T</strain>
    </source>
</reference>
<protein>
    <recommendedName>
        <fullName evidence="2">DUF2290 domain-containing protein</fullName>
    </recommendedName>
</protein>
<dbReference type="AlphaFoldDB" id="M2C4Z2"/>
<dbReference type="RefSeq" id="WP_002689252.1">
    <property type="nucleotide sequence ID" value="NZ_CM001794.1"/>
</dbReference>
<dbReference type="PATRIC" id="fig|999431.4.peg.1911"/>
<evidence type="ECO:0000313" key="1">
    <source>
        <dbReference type="EMBL" id="EMB29449.1"/>
    </source>
</evidence>
<dbReference type="Proteomes" id="UP000011708">
    <property type="component" value="Chromosome"/>
</dbReference>
<proteinExistence type="predicted"/>
<accession>M2C4Z2</accession>